<evidence type="ECO:0000259" key="2">
    <source>
        <dbReference type="Pfam" id="PF03795"/>
    </source>
</evidence>
<keyword evidence="4" id="KW-1185">Reference proteome</keyword>
<accession>A0A1E7Q893</accession>
<dbReference type="STRING" id="1628148.BI198_13075"/>
<dbReference type="PANTHER" id="PTHR33606:SF3">
    <property type="entry name" value="PROTEIN YCII"/>
    <property type="match status" value="1"/>
</dbReference>
<evidence type="ECO:0000313" key="4">
    <source>
        <dbReference type="Proteomes" id="UP000242258"/>
    </source>
</evidence>
<sequence length="99" mass="10705">MLYMIYSEDVANSLAQRLATRPTHLARLEQLKAEQRLFVAGPLPAIDSNDPGTAGFTGSLVIAEFASLQDAQSWADADPYLAAGVYAHSTVKPFKKVLP</sequence>
<reference evidence="4" key="1">
    <citation type="submission" date="2016-09" db="EMBL/GenBank/DDBJ databases">
        <authorList>
            <person name="Wan X."/>
            <person name="Hou S."/>
        </authorList>
    </citation>
    <scope>NUCLEOTIDE SEQUENCE [LARGE SCALE GENOMIC DNA]</scope>
    <source>
        <strain evidence="4">KH87</strain>
    </source>
</reference>
<dbReference type="Pfam" id="PF03795">
    <property type="entry name" value="YCII"/>
    <property type="match status" value="1"/>
</dbReference>
<dbReference type="Proteomes" id="UP000242258">
    <property type="component" value="Unassembled WGS sequence"/>
</dbReference>
<dbReference type="NCBIfam" id="NF008473">
    <property type="entry name" value="PRK11370.1"/>
    <property type="match status" value="1"/>
</dbReference>
<dbReference type="RefSeq" id="WP_070049958.1">
    <property type="nucleotide sequence ID" value="NZ_CBCSDO010000009.1"/>
</dbReference>
<evidence type="ECO:0000256" key="1">
    <source>
        <dbReference type="ARBA" id="ARBA00007689"/>
    </source>
</evidence>
<dbReference type="InterPro" id="IPR051807">
    <property type="entry name" value="Sec-metab_biosynth-assoc"/>
</dbReference>
<dbReference type="InterPro" id="IPR005545">
    <property type="entry name" value="YCII"/>
</dbReference>
<proteinExistence type="inferred from homology"/>
<evidence type="ECO:0000313" key="3">
    <source>
        <dbReference type="EMBL" id="OEY70404.1"/>
    </source>
</evidence>
<dbReference type="OrthoDB" id="9797014at2"/>
<comment type="similarity">
    <text evidence="1">Belongs to the YciI family.</text>
</comment>
<dbReference type="Gene3D" id="3.30.70.1060">
    <property type="entry name" value="Dimeric alpha+beta barrel"/>
    <property type="match status" value="1"/>
</dbReference>
<protein>
    <recommendedName>
        <fullName evidence="2">YCII-related domain-containing protein</fullName>
    </recommendedName>
</protein>
<dbReference type="PANTHER" id="PTHR33606">
    <property type="entry name" value="PROTEIN YCII"/>
    <property type="match status" value="1"/>
</dbReference>
<dbReference type="InterPro" id="IPR011008">
    <property type="entry name" value="Dimeric_a/b-barrel"/>
</dbReference>
<feature type="domain" description="YCII-related" evidence="2">
    <location>
        <begin position="1"/>
        <end position="95"/>
    </location>
</feature>
<name>A0A1E7Q893_9GAMM</name>
<organism evidence="3 4">
    <name type="scientific">Rheinheimera salexigens</name>
    <dbReference type="NCBI Taxonomy" id="1628148"/>
    <lineage>
        <taxon>Bacteria</taxon>
        <taxon>Pseudomonadati</taxon>
        <taxon>Pseudomonadota</taxon>
        <taxon>Gammaproteobacteria</taxon>
        <taxon>Chromatiales</taxon>
        <taxon>Chromatiaceae</taxon>
        <taxon>Rheinheimera</taxon>
    </lineage>
</organism>
<comment type="caution">
    <text evidence="3">The sequence shown here is derived from an EMBL/GenBank/DDBJ whole genome shotgun (WGS) entry which is preliminary data.</text>
</comment>
<dbReference type="EMBL" id="MKEK01000001">
    <property type="protein sequence ID" value="OEY70404.1"/>
    <property type="molecule type" value="Genomic_DNA"/>
</dbReference>
<dbReference type="AlphaFoldDB" id="A0A1E7Q893"/>
<gene>
    <name evidence="3" type="ORF">BI198_13075</name>
</gene>
<dbReference type="SUPFAM" id="SSF54909">
    <property type="entry name" value="Dimeric alpha+beta barrel"/>
    <property type="match status" value="1"/>
</dbReference>